<sequence length="285" mass="31378">MAATDSLPIIKVLIALHPGMDTLDYAGPLETLSHAQHDKNDDATKAFKIAFAAEQEFIVTGQGAGIRAHMTIKEAYSRLAEFDVLIIPGGGVDEILKSKGEPLGLIRAYSDLQKKDPKKERTLFSICTGSLLLAQQGILSGLSATTHPDYYAKFEKICSEVAQRDLAERCDVVEERYVVNNLRFDLEDEAQTPYVRRKSDAKPPAMKRKGSNAWKESNTRRESNARRASLRLGGLRVITSGGVISGIDATLYLVSIYVNEDAANECARLMQYTWNKGVVVDGIDI</sequence>
<accession>A0A9N9L0F1</accession>
<reference evidence="3" key="1">
    <citation type="submission" date="2021-07" db="EMBL/GenBank/DDBJ databases">
        <authorList>
            <person name="Durling M."/>
        </authorList>
    </citation>
    <scope>NUCLEOTIDE SEQUENCE</scope>
</reference>
<dbReference type="AlphaFoldDB" id="A0A9N9L0F1"/>
<dbReference type="InterPro" id="IPR002818">
    <property type="entry name" value="DJ-1/PfpI"/>
</dbReference>
<dbReference type="OrthoDB" id="543156at2759"/>
<feature type="region of interest" description="Disordered" evidence="1">
    <location>
        <begin position="195"/>
        <end position="222"/>
    </location>
</feature>
<proteinExistence type="predicted"/>
<dbReference type="SUPFAM" id="SSF52317">
    <property type="entry name" value="Class I glutamine amidotransferase-like"/>
    <property type="match status" value="2"/>
</dbReference>
<name>A0A9N9L0F1_9HELO</name>
<dbReference type="EMBL" id="CAJVRL010000073">
    <property type="protein sequence ID" value="CAG8956829.1"/>
    <property type="molecule type" value="Genomic_DNA"/>
</dbReference>
<evidence type="ECO:0000313" key="4">
    <source>
        <dbReference type="Proteomes" id="UP000696280"/>
    </source>
</evidence>
<protein>
    <recommendedName>
        <fullName evidence="2">DJ-1/PfpI domain-containing protein</fullName>
    </recommendedName>
</protein>
<dbReference type="PANTHER" id="PTHR43130:SF3">
    <property type="entry name" value="HTH-TYPE TRANSCRIPTIONAL REGULATOR RV1931C"/>
    <property type="match status" value="1"/>
</dbReference>
<dbReference type="InterPro" id="IPR052158">
    <property type="entry name" value="INH-QAR"/>
</dbReference>
<evidence type="ECO:0000313" key="3">
    <source>
        <dbReference type="EMBL" id="CAG8956829.1"/>
    </source>
</evidence>
<gene>
    <name evidence="3" type="ORF">HYFRA_00011218</name>
</gene>
<dbReference type="Gene3D" id="3.40.50.880">
    <property type="match status" value="1"/>
</dbReference>
<dbReference type="Pfam" id="PF01965">
    <property type="entry name" value="DJ-1_PfpI"/>
    <property type="match status" value="1"/>
</dbReference>
<dbReference type="InterPro" id="IPR029062">
    <property type="entry name" value="Class_I_gatase-like"/>
</dbReference>
<comment type="caution">
    <text evidence="3">The sequence shown here is derived from an EMBL/GenBank/DDBJ whole genome shotgun (WGS) entry which is preliminary data.</text>
</comment>
<feature type="domain" description="DJ-1/PfpI" evidence="2">
    <location>
        <begin position="11"/>
        <end position="164"/>
    </location>
</feature>
<evidence type="ECO:0000256" key="1">
    <source>
        <dbReference type="SAM" id="MobiDB-lite"/>
    </source>
</evidence>
<dbReference type="Proteomes" id="UP000696280">
    <property type="component" value="Unassembled WGS sequence"/>
</dbReference>
<organism evidence="3 4">
    <name type="scientific">Hymenoscyphus fraxineus</name>
    <dbReference type="NCBI Taxonomy" id="746836"/>
    <lineage>
        <taxon>Eukaryota</taxon>
        <taxon>Fungi</taxon>
        <taxon>Dikarya</taxon>
        <taxon>Ascomycota</taxon>
        <taxon>Pezizomycotina</taxon>
        <taxon>Leotiomycetes</taxon>
        <taxon>Helotiales</taxon>
        <taxon>Helotiaceae</taxon>
        <taxon>Hymenoscyphus</taxon>
    </lineage>
</organism>
<dbReference type="PANTHER" id="PTHR43130">
    <property type="entry name" value="ARAC-FAMILY TRANSCRIPTIONAL REGULATOR"/>
    <property type="match status" value="1"/>
</dbReference>
<keyword evidence="4" id="KW-1185">Reference proteome</keyword>
<evidence type="ECO:0000259" key="2">
    <source>
        <dbReference type="Pfam" id="PF01965"/>
    </source>
</evidence>